<organism evidence="2 3">
    <name type="scientific">Zymoseptoria tritici (strain CBS 115943 / IPO323)</name>
    <name type="common">Speckled leaf blotch fungus</name>
    <name type="synonym">Septoria tritici</name>
    <dbReference type="NCBI Taxonomy" id="336722"/>
    <lineage>
        <taxon>Eukaryota</taxon>
        <taxon>Fungi</taxon>
        <taxon>Dikarya</taxon>
        <taxon>Ascomycota</taxon>
        <taxon>Pezizomycotina</taxon>
        <taxon>Dothideomycetes</taxon>
        <taxon>Dothideomycetidae</taxon>
        <taxon>Mycosphaerellales</taxon>
        <taxon>Mycosphaerellaceae</taxon>
        <taxon>Zymoseptoria</taxon>
    </lineage>
</organism>
<dbReference type="KEGG" id="ztr:MYCGRDRAFT_97840"/>
<dbReference type="Proteomes" id="UP000008062">
    <property type="component" value="Chromosome 17"/>
</dbReference>
<feature type="region of interest" description="Disordered" evidence="1">
    <location>
        <begin position="19"/>
        <end position="64"/>
    </location>
</feature>
<dbReference type="EMBL" id="CM001212">
    <property type="protein sequence ID" value="EGP82157.1"/>
    <property type="molecule type" value="Genomic_DNA"/>
</dbReference>
<feature type="compositionally biased region" description="Pro residues" evidence="1">
    <location>
        <begin position="99"/>
        <end position="110"/>
    </location>
</feature>
<evidence type="ECO:0000256" key="1">
    <source>
        <dbReference type="SAM" id="MobiDB-lite"/>
    </source>
</evidence>
<dbReference type="HOGENOM" id="CLU_970462_0_0_1"/>
<feature type="compositionally biased region" description="Polar residues" evidence="1">
    <location>
        <begin position="156"/>
        <end position="169"/>
    </location>
</feature>
<keyword evidence="3" id="KW-1185">Reference proteome</keyword>
<feature type="region of interest" description="Disordered" evidence="1">
    <location>
        <begin position="93"/>
        <end position="122"/>
    </location>
</feature>
<dbReference type="GeneID" id="13399685"/>
<name>F9XRJ4_ZYMTI</name>
<accession>F9XRJ4</accession>
<evidence type="ECO:0000313" key="3">
    <source>
        <dbReference type="Proteomes" id="UP000008062"/>
    </source>
</evidence>
<reference evidence="2 3" key="1">
    <citation type="journal article" date="2011" name="PLoS Genet.">
        <title>Finished genome of the fungal wheat pathogen Mycosphaerella graminicola reveals dispensome structure, chromosome plasticity, and stealth pathogenesis.</title>
        <authorList>
            <person name="Goodwin S.B."/>
            <person name="Ben M'barek S."/>
            <person name="Dhillon B."/>
            <person name="Wittenberg A.H.J."/>
            <person name="Crane C.F."/>
            <person name="Hane J.K."/>
            <person name="Foster A.J."/>
            <person name="Van der Lee T.A.J."/>
            <person name="Grimwood J."/>
            <person name="Aerts A."/>
            <person name="Antoniw J."/>
            <person name="Bailey A."/>
            <person name="Bluhm B."/>
            <person name="Bowler J."/>
            <person name="Bristow J."/>
            <person name="van der Burgt A."/>
            <person name="Canto-Canche B."/>
            <person name="Churchill A.C.L."/>
            <person name="Conde-Ferraez L."/>
            <person name="Cools H.J."/>
            <person name="Coutinho P.M."/>
            <person name="Csukai M."/>
            <person name="Dehal P."/>
            <person name="De Wit P."/>
            <person name="Donzelli B."/>
            <person name="van de Geest H.C."/>
            <person name="van Ham R.C.H.J."/>
            <person name="Hammond-Kosack K.E."/>
            <person name="Henrissat B."/>
            <person name="Kilian A."/>
            <person name="Kobayashi A.K."/>
            <person name="Koopmann E."/>
            <person name="Kourmpetis Y."/>
            <person name="Kuzniar A."/>
            <person name="Lindquist E."/>
            <person name="Lombard V."/>
            <person name="Maliepaard C."/>
            <person name="Martins N."/>
            <person name="Mehrabi R."/>
            <person name="Nap J.P.H."/>
            <person name="Ponomarenko A."/>
            <person name="Rudd J.J."/>
            <person name="Salamov A."/>
            <person name="Schmutz J."/>
            <person name="Schouten H.J."/>
            <person name="Shapiro H."/>
            <person name="Stergiopoulos I."/>
            <person name="Torriani S.F.F."/>
            <person name="Tu H."/>
            <person name="de Vries R.P."/>
            <person name="Waalwijk C."/>
            <person name="Ware S.B."/>
            <person name="Wiebenga A."/>
            <person name="Zwiers L.-H."/>
            <person name="Oliver R.P."/>
            <person name="Grigoriev I.V."/>
            <person name="Kema G.H.J."/>
        </authorList>
    </citation>
    <scope>NUCLEOTIDE SEQUENCE [LARGE SCALE GENOMIC DNA]</scope>
    <source>
        <strain evidence="3">CBS 115943 / IPO323</strain>
    </source>
</reference>
<dbReference type="RefSeq" id="XP_003847181.1">
    <property type="nucleotide sequence ID" value="XM_003847133.1"/>
</dbReference>
<dbReference type="AlphaFoldDB" id="F9XRJ4"/>
<evidence type="ECO:0000313" key="2">
    <source>
        <dbReference type="EMBL" id="EGP82157.1"/>
    </source>
</evidence>
<gene>
    <name evidence="2" type="ORF">MYCGRDRAFT_97840</name>
</gene>
<dbReference type="VEuPathDB" id="FungiDB:ZTRI_17.78"/>
<sequence>MPNKVVGDLIDQVQAKKEDNKRKILAAQGGTSSAASSPGAATPSRVPIGWREHSRRMKEEEEDRCGRITRNIMPGRNQSRQLPIISVIRMDNDRLGQRHPPPPPPPPPSTRLPSHQPVASAPHKASWYFSSTEDTTLQYTLVTQPNYDPPPAGQQPPKSSLPNGVGSTQSSFTFQTQLYHPLLPSSRLTGVHDGEAEAISVSHKSTSDAQHLNCSAFPASARTDRLGEGVPSARHLGRDEDKMFTEPVMIPAPTRQIRHPNCKLRFRPKWSEDQMLNTHPIWLGRRF</sequence>
<protein>
    <submittedName>
        <fullName evidence="2">Uncharacterized protein</fullName>
    </submittedName>
</protein>
<proteinExistence type="predicted"/>
<dbReference type="InParanoid" id="F9XRJ4"/>
<feature type="region of interest" description="Disordered" evidence="1">
    <location>
        <begin position="142"/>
        <end position="169"/>
    </location>
</feature>
<feature type="compositionally biased region" description="Low complexity" evidence="1">
    <location>
        <begin position="26"/>
        <end position="44"/>
    </location>
</feature>